<dbReference type="AlphaFoldDB" id="A0A553WII6"/>
<feature type="domain" description="Dehydrogenase E1 component" evidence="12">
    <location>
        <begin position="47"/>
        <end position="343"/>
    </location>
</feature>
<dbReference type="EC" id="1.2.4.1" evidence="3 10"/>
<dbReference type="FunFam" id="3.40.50.970:FF:000013">
    <property type="entry name" value="Pyruvate dehydrogenase E1 component subunit alpha"/>
    <property type="match status" value="1"/>
</dbReference>
<feature type="compositionally biased region" description="Basic residues" evidence="11">
    <location>
        <begin position="1"/>
        <end position="11"/>
    </location>
</feature>
<dbReference type="EMBL" id="VKKU01000001">
    <property type="protein sequence ID" value="TSB04493.1"/>
    <property type="molecule type" value="Genomic_DNA"/>
</dbReference>
<evidence type="ECO:0000256" key="5">
    <source>
        <dbReference type="ARBA" id="ARBA00023002"/>
    </source>
</evidence>
<dbReference type="InterPro" id="IPR017597">
    <property type="entry name" value="Pyrv_DH_E1_asu_subgrp-y"/>
</dbReference>
<evidence type="ECO:0000256" key="11">
    <source>
        <dbReference type="SAM" id="MobiDB-lite"/>
    </source>
</evidence>
<dbReference type="InterPro" id="IPR050642">
    <property type="entry name" value="PDH_E1_Alpha_Subunit"/>
</dbReference>
<dbReference type="InterPro" id="IPR001017">
    <property type="entry name" value="DH_E1"/>
</dbReference>
<dbReference type="PANTHER" id="PTHR11516">
    <property type="entry name" value="PYRUVATE DEHYDROGENASE E1 COMPONENT, ALPHA SUBUNIT BACTERIAL AND ORGANELLAR"/>
    <property type="match status" value="1"/>
</dbReference>
<comment type="subunit">
    <text evidence="2 10">Heterodimer of an alpha and a beta chain.</text>
</comment>
<accession>A0A553WII6</accession>
<dbReference type="InterPro" id="IPR029061">
    <property type="entry name" value="THDP-binding"/>
</dbReference>
<comment type="catalytic activity">
    <reaction evidence="9 10">
        <text>N(6)-[(R)-lipoyl]-L-lysyl-[protein] + pyruvate + H(+) = N(6)-[(R)-S(8)-acetyldihydrolipoyl]-L-lysyl-[protein] + CO2</text>
        <dbReference type="Rhea" id="RHEA:19189"/>
        <dbReference type="Rhea" id="RHEA-COMP:10474"/>
        <dbReference type="Rhea" id="RHEA-COMP:10478"/>
        <dbReference type="ChEBI" id="CHEBI:15361"/>
        <dbReference type="ChEBI" id="CHEBI:15378"/>
        <dbReference type="ChEBI" id="CHEBI:16526"/>
        <dbReference type="ChEBI" id="CHEBI:83099"/>
        <dbReference type="ChEBI" id="CHEBI:83111"/>
        <dbReference type="EC" id="1.2.4.1"/>
    </reaction>
</comment>
<evidence type="ECO:0000256" key="1">
    <source>
        <dbReference type="ARBA" id="ARBA00001964"/>
    </source>
</evidence>
<evidence type="ECO:0000256" key="6">
    <source>
        <dbReference type="ARBA" id="ARBA00023052"/>
    </source>
</evidence>
<dbReference type="OrthoDB" id="9766715at2"/>
<gene>
    <name evidence="10 13" type="primary">pdhA</name>
    <name evidence="13" type="ORF">FOM92_03460</name>
</gene>
<dbReference type="RefSeq" id="WP_143775381.1">
    <property type="nucleotide sequence ID" value="NZ_VKKU01000001.1"/>
</dbReference>
<evidence type="ECO:0000256" key="10">
    <source>
        <dbReference type="RuleBase" id="RU361139"/>
    </source>
</evidence>
<dbReference type="GO" id="GO:0004739">
    <property type="term" value="F:pyruvate dehydrogenase (acetyl-transferring) activity"/>
    <property type="evidence" value="ECO:0007669"/>
    <property type="project" value="UniProtKB-UniRule"/>
</dbReference>
<dbReference type="Pfam" id="PF00676">
    <property type="entry name" value="E1_dh"/>
    <property type="match status" value="1"/>
</dbReference>
<evidence type="ECO:0000313" key="14">
    <source>
        <dbReference type="Proteomes" id="UP000320160"/>
    </source>
</evidence>
<evidence type="ECO:0000256" key="9">
    <source>
        <dbReference type="ARBA" id="ARBA00051231"/>
    </source>
</evidence>
<sequence>MAKTPAKKSAPKKASVSEDLSRANRERPAEPVPYKATKEELLKFYRDMLLIRRFEEKAGQLYGLGLIGGFCHLYIGQEAVAIGLQSALTPGKDSVITGYRDHGHMLAYGIDPNIIMAELTGRAAGISRGKGGSMHMFSTEHKFYGGHGIVGAQVSLGAGLAFGHKYSGDGGVCLAYFGDGAANQGQVYESFNMAELWKLPIIFVIENNQYAMGTSVNRASSEDQLYRRGESFRIPGIQVDGMDVLAVRGAAEVALDWVRGGNGPVLLEMKTYRYRGHSMSDPAKYRSRDEVQSVRDNSDPIEGCKAYLAEMGVGEDELKALEKEIRTIVNESADFAESSPEPELNELYTDVLVEQY</sequence>
<evidence type="ECO:0000256" key="8">
    <source>
        <dbReference type="ARBA" id="ARBA00025211"/>
    </source>
</evidence>
<dbReference type="Proteomes" id="UP000320160">
    <property type="component" value="Unassembled WGS sequence"/>
</dbReference>
<dbReference type="Gene3D" id="3.40.50.970">
    <property type="match status" value="1"/>
</dbReference>
<keyword evidence="14" id="KW-1185">Reference proteome</keyword>
<evidence type="ECO:0000256" key="7">
    <source>
        <dbReference type="ARBA" id="ARBA00023317"/>
    </source>
</evidence>
<keyword evidence="5 10" id="KW-0560">Oxidoreductase</keyword>
<protein>
    <recommendedName>
        <fullName evidence="4 10">Pyruvate dehydrogenase E1 component subunit alpha</fullName>
        <ecNumber evidence="3 10">1.2.4.1</ecNumber>
    </recommendedName>
</protein>
<comment type="caution">
    <text evidence="13">The sequence shown here is derived from an EMBL/GenBank/DDBJ whole genome shotgun (WGS) entry which is preliminary data.</text>
</comment>
<reference evidence="13 14" key="1">
    <citation type="submission" date="2019-07" db="EMBL/GenBank/DDBJ databases">
        <authorList>
            <person name="Park M."/>
        </authorList>
    </citation>
    <scope>NUCLEOTIDE SEQUENCE [LARGE SCALE GENOMIC DNA]</scope>
    <source>
        <strain evidence="13 14">KCTC32445</strain>
    </source>
</reference>
<dbReference type="GO" id="GO:0006086">
    <property type="term" value="P:pyruvate decarboxylation to acetyl-CoA"/>
    <property type="evidence" value="ECO:0007669"/>
    <property type="project" value="InterPro"/>
</dbReference>
<evidence type="ECO:0000313" key="13">
    <source>
        <dbReference type="EMBL" id="TSB04493.1"/>
    </source>
</evidence>
<evidence type="ECO:0000259" key="12">
    <source>
        <dbReference type="Pfam" id="PF00676"/>
    </source>
</evidence>
<evidence type="ECO:0000256" key="4">
    <source>
        <dbReference type="ARBA" id="ARBA00014159"/>
    </source>
</evidence>
<keyword evidence="7 10" id="KW-0670">Pyruvate</keyword>
<dbReference type="PANTHER" id="PTHR11516:SF60">
    <property type="entry name" value="PYRUVATE DEHYDROGENASE E1 COMPONENT SUBUNIT ALPHA"/>
    <property type="match status" value="1"/>
</dbReference>
<feature type="compositionally biased region" description="Basic and acidic residues" evidence="11">
    <location>
        <begin position="15"/>
        <end position="29"/>
    </location>
</feature>
<name>A0A553WII6_9SPHN</name>
<dbReference type="NCBIfam" id="TIGR03182">
    <property type="entry name" value="PDH_E1_alph_y"/>
    <property type="match status" value="1"/>
</dbReference>
<proteinExistence type="predicted"/>
<comment type="cofactor">
    <cofactor evidence="1 10">
        <name>thiamine diphosphate</name>
        <dbReference type="ChEBI" id="CHEBI:58937"/>
    </cofactor>
</comment>
<dbReference type="SUPFAM" id="SSF52518">
    <property type="entry name" value="Thiamin diphosphate-binding fold (THDP-binding)"/>
    <property type="match status" value="1"/>
</dbReference>
<feature type="region of interest" description="Disordered" evidence="11">
    <location>
        <begin position="1"/>
        <end position="32"/>
    </location>
</feature>
<keyword evidence="6 10" id="KW-0786">Thiamine pyrophosphate</keyword>
<organism evidence="13 14">
    <name type="scientific">Sphingorhabdus contaminans</name>
    <dbReference type="NCBI Taxonomy" id="1343899"/>
    <lineage>
        <taxon>Bacteria</taxon>
        <taxon>Pseudomonadati</taxon>
        <taxon>Pseudomonadota</taxon>
        <taxon>Alphaproteobacteria</taxon>
        <taxon>Sphingomonadales</taxon>
        <taxon>Sphingomonadaceae</taxon>
        <taxon>Sphingorhabdus</taxon>
    </lineage>
</organism>
<evidence type="ECO:0000256" key="2">
    <source>
        <dbReference type="ARBA" id="ARBA00011870"/>
    </source>
</evidence>
<dbReference type="CDD" id="cd02000">
    <property type="entry name" value="TPP_E1_PDC_ADC_BCADC"/>
    <property type="match status" value="1"/>
</dbReference>
<comment type="function">
    <text evidence="8">The pyruvate dehydrogenase complex catalyzes the overall conversion of pyruvate to acetyl-CoA and CO(2). It contains multiple copies of three enzymatic components: pyruvate dehydrogenase (E1), dihydrolipoamide acetyltransferase (E2) and lipoamide dehydrogenase (E3).</text>
</comment>
<evidence type="ECO:0000256" key="3">
    <source>
        <dbReference type="ARBA" id="ARBA00012281"/>
    </source>
</evidence>